<feature type="domain" description="Transposase (putative) YhgA-like" evidence="1">
    <location>
        <begin position="7"/>
        <end position="105"/>
    </location>
</feature>
<proteinExistence type="predicted"/>
<keyword evidence="3" id="KW-1185">Reference proteome</keyword>
<dbReference type="PANTHER" id="PTHR35586:SF1">
    <property type="entry name" value="SLL1691 PROTEIN"/>
    <property type="match status" value="1"/>
</dbReference>
<dbReference type="OrthoDB" id="419816at2"/>
<protein>
    <submittedName>
        <fullName evidence="2">Transposase</fullName>
    </submittedName>
</protein>
<dbReference type="RefSeq" id="WP_152946252.1">
    <property type="nucleotide sequence ID" value="NZ_WHYR01000019.1"/>
</dbReference>
<organism evidence="2 3">
    <name type="scientific">Desulfofundulus thermobenzoicus</name>
    <dbReference type="NCBI Taxonomy" id="29376"/>
    <lineage>
        <taxon>Bacteria</taxon>
        <taxon>Bacillati</taxon>
        <taxon>Bacillota</taxon>
        <taxon>Clostridia</taxon>
        <taxon>Eubacteriales</taxon>
        <taxon>Peptococcaceae</taxon>
        <taxon>Desulfofundulus</taxon>
    </lineage>
</organism>
<accession>A0A6N7IQK6</accession>
<gene>
    <name evidence="2" type="ORF">GFC01_08515</name>
</gene>
<dbReference type="InterPro" id="IPR006842">
    <property type="entry name" value="Transposase_31"/>
</dbReference>
<dbReference type="EMBL" id="WHYR01000019">
    <property type="protein sequence ID" value="MQL52312.1"/>
    <property type="molecule type" value="Genomic_DNA"/>
</dbReference>
<comment type="caution">
    <text evidence="2">The sequence shown here is derived from an EMBL/GenBank/DDBJ whole genome shotgun (WGS) entry which is preliminary data.</text>
</comment>
<evidence type="ECO:0000259" key="1">
    <source>
        <dbReference type="Pfam" id="PF04754"/>
    </source>
</evidence>
<dbReference type="AlphaFoldDB" id="A0A6N7IQK6"/>
<dbReference type="Pfam" id="PF04754">
    <property type="entry name" value="Transposase_31"/>
    <property type="match status" value="1"/>
</dbReference>
<sequence>MNENQIDHDRLFKELLETFFAEFMELFFPEASRAIDLTQLKFLQQEVFTDVTAGEKRKVDILVETRLKGEPGLILVHVEPQSYVQGNFNERMFVYFSRLYEKYRRKILPVAVFSYDRVRDEPDSFELVFPFLDVLNFRFYKLELKKLNWREYIQGDNPVAAALLSKMGFQPEEKVKVKVEFMRMLARMKLDPARMELLAGFFETYLKLNREEEEQYNRELGRLDSKEVDVIMQITTSWHEKGRAEGRAEGRVEGKVEAKREVICKYLVRKFGDKSSDMQQKVQQITNLEVLDYILEELFAANTLEEARAIVNNGAGKPS</sequence>
<name>A0A6N7IQK6_9FIRM</name>
<dbReference type="Proteomes" id="UP000441717">
    <property type="component" value="Unassembled WGS sequence"/>
</dbReference>
<evidence type="ECO:0000313" key="2">
    <source>
        <dbReference type="EMBL" id="MQL52312.1"/>
    </source>
</evidence>
<evidence type="ECO:0000313" key="3">
    <source>
        <dbReference type="Proteomes" id="UP000441717"/>
    </source>
</evidence>
<reference evidence="2 3" key="1">
    <citation type="submission" date="2019-10" db="EMBL/GenBank/DDBJ databases">
        <title>Comparative genomics of sulfur disproportionating microorganisms.</title>
        <authorList>
            <person name="Ward L.M."/>
            <person name="Bertran E."/>
            <person name="Johnston D."/>
        </authorList>
    </citation>
    <scope>NUCLEOTIDE SEQUENCE [LARGE SCALE GENOMIC DNA]</scope>
    <source>
        <strain evidence="2 3">DSM 14055</strain>
    </source>
</reference>
<dbReference type="PANTHER" id="PTHR35586">
    <property type="entry name" value="SLL1691 PROTEIN"/>
    <property type="match status" value="1"/>
</dbReference>